<accession>I2FVN5</accession>
<proteinExistence type="predicted"/>
<name>I2FVN5_USTHO</name>
<reference evidence="2 3" key="1">
    <citation type="journal article" date="2012" name="Plant Cell">
        <title>Genome comparison of barley and maize smut fungi reveals targeted loss of RNA silencing components and species-specific presence of transposable elements.</title>
        <authorList>
            <person name="Laurie J.D."/>
            <person name="Ali S."/>
            <person name="Linning R."/>
            <person name="Mannhaupt G."/>
            <person name="Wong P."/>
            <person name="Gueldener U."/>
            <person name="Muensterkoetter M."/>
            <person name="Moore R."/>
            <person name="Kahmann R."/>
            <person name="Bakkeren G."/>
            <person name="Schirawski J."/>
        </authorList>
    </citation>
    <scope>NUCLEOTIDE SEQUENCE [LARGE SCALE GENOMIC DNA]</scope>
    <source>
        <strain evidence="3">Uh4875-4</strain>
    </source>
</reference>
<feature type="region of interest" description="Disordered" evidence="1">
    <location>
        <begin position="28"/>
        <end position="91"/>
    </location>
</feature>
<dbReference type="HOGENOM" id="CLU_2428713_0_0_1"/>
<evidence type="ECO:0000313" key="3">
    <source>
        <dbReference type="Proteomes" id="UP000006174"/>
    </source>
</evidence>
<feature type="compositionally biased region" description="Low complexity" evidence="1">
    <location>
        <begin position="40"/>
        <end position="91"/>
    </location>
</feature>
<dbReference type="Proteomes" id="UP000006174">
    <property type="component" value="Unassembled WGS sequence"/>
</dbReference>
<comment type="caution">
    <text evidence="2">The sequence shown here is derived from an EMBL/GenBank/DDBJ whole genome shotgun (WGS) entry which is preliminary data.</text>
</comment>
<evidence type="ECO:0000313" key="2">
    <source>
        <dbReference type="EMBL" id="CCF50978.1"/>
    </source>
</evidence>
<sequence>MTASQSCSSCGQSYPTNHFPALLLSVATPAPISGSGPNLSDSTTSDPTTSNPTTSDSNNPETNSFSHPTQSSPPTTTTPNNTSIAANSTLA</sequence>
<organism evidence="2 3">
    <name type="scientific">Ustilago hordei</name>
    <name type="common">Barley covered smut fungus</name>
    <dbReference type="NCBI Taxonomy" id="120017"/>
    <lineage>
        <taxon>Eukaryota</taxon>
        <taxon>Fungi</taxon>
        <taxon>Dikarya</taxon>
        <taxon>Basidiomycota</taxon>
        <taxon>Ustilaginomycotina</taxon>
        <taxon>Ustilaginomycetes</taxon>
        <taxon>Ustilaginales</taxon>
        <taxon>Ustilaginaceae</taxon>
        <taxon>Ustilago</taxon>
    </lineage>
</organism>
<protein>
    <submittedName>
        <fullName evidence="2">Uncharacterized protein</fullName>
    </submittedName>
</protein>
<keyword evidence="3" id="KW-1185">Reference proteome</keyword>
<dbReference type="AlphaFoldDB" id="I2FVN5"/>
<dbReference type="EMBL" id="CAGI01000160">
    <property type="protein sequence ID" value="CCF50978.1"/>
    <property type="molecule type" value="Genomic_DNA"/>
</dbReference>
<evidence type="ECO:0000256" key="1">
    <source>
        <dbReference type="SAM" id="MobiDB-lite"/>
    </source>
</evidence>
<gene>
    <name evidence="2" type="ORF">UHOR_06890</name>
</gene>